<feature type="transmembrane region" description="Helical" evidence="7">
    <location>
        <begin position="466"/>
        <end position="487"/>
    </location>
</feature>
<dbReference type="InterPro" id="IPR050360">
    <property type="entry name" value="MFS_Sugar_Transporters"/>
</dbReference>
<keyword evidence="3 7" id="KW-0812">Transmembrane</keyword>
<evidence type="ECO:0000256" key="3">
    <source>
        <dbReference type="ARBA" id="ARBA00022692"/>
    </source>
</evidence>
<dbReference type="GO" id="GO:0016020">
    <property type="term" value="C:membrane"/>
    <property type="evidence" value="ECO:0007669"/>
    <property type="project" value="UniProtKB-SubCell"/>
</dbReference>
<dbReference type="SUPFAM" id="SSF103473">
    <property type="entry name" value="MFS general substrate transporter"/>
    <property type="match status" value="1"/>
</dbReference>
<feature type="transmembrane region" description="Helical" evidence="7">
    <location>
        <begin position="398"/>
        <end position="424"/>
    </location>
</feature>
<feature type="transmembrane region" description="Helical" evidence="7">
    <location>
        <begin position="110"/>
        <end position="126"/>
    </location>
</feature>
<dbReference type="InterPro" id="IPR005829">
    <property type="entry name" value="Sugar_transporter_CS"/>
</dbReference>
<feature type="transmembrane region" description="Helical" evidence="7">
    <location>
        <begin position="200"/>
        <end position="222"/>
    </location>
</feature>
<comment type="similarity">
    <text evidence="2">Belongs to the major facilitator superfamily. Sugar transporter (TC 2.A.1.1) family.</text>
</comment>
<feature type="region of interest" description="Disordered" evidence="6">
    <location>
        <begin position="511"/>
        <end position="553"/>
    </location>
</feature>
<comment type="subcellular location">
    <subcellularLocation>
        <location evidence="1">Membrane</location>
        <topology evidence="1">Multi-pass membrane protein</topology>
    </subcellularLocation>
</comment>
<feature type="transmembrane region" description="Helical" evidence="7">
    <location>
        <begin position="302"/>
        <end position="321"/>
    </location>
</feature>
<dbReference type="PROSITE" id="PS50850">
    <property type="entry name" value="MFS"/>
    <property type="match status" value="1"/>
</dbReference>
<organism evidence="9 10">
    <name type="scientific">Cordyceps confragosa</name>
    <name type="common">Lecanicillium lecanii</name>
    <dbReference type="NCBI Taxonomy" id="2714763"/>
    <lineage>
        <taxon>Eukaryota</taxon>
        <taxon>Fungi</taxon>
        <taxon>Dikarya</taxon>
        <taxon>Ascomycota</taxon>
        <taxon>Pezizomycotina</taxon>
        <taxon>Sordariomycetes</taxon>
        <taxon>Hypocreomycetidae</taxon>
        <taxon>Hypocreales</taxon>
        <taxon>Cordycipitaceae</taxon>
        <taxon>Akanthomyces</taxon>
    </lineage>
</organism>
<feature type="transmembrane region" description="Helical" evidence="7">
    <location>
        <begin position="368"/>
        <end position="386"/>
    </location>
</feature>
<protein>
    <recommendedName>
        <fullName evidence="8">Major facilitator superfamily (MFS) profile domain-containing protein</fullName>
    </recommendedName>
</protein>
<feature type="transmembrane region" description="Helical" evidence="7">
    <location>
        <begin position="341"/>
        <end position="361"/>
    </location>
</feature>
<accession>A0A179IID5</accession>
<evidence type="ECO:0000256" key="5">
    <source>
        <dbReference type="ARBA" id="ARBA00023136"/>
    </source>
</evidence>
<evidence type="ECO:0000256" key="6">
    <source>
        <dbReference type="SAM" id="MobiDB-lite"/>
    </source>
</evidence>
<dbReference type="AlphaFoldDB" id="A0A179IID5"/>
<dbReference type="Pfam" id="PF00083">
    <property type="entry name" value="Sugar_tr"/>
    <property type="match status" value="1"/>
</dbReference>
<comment type="caution">
    <text evidence="9">The sequence shown here is derived from an EMBL/GenBank/DDBJ whole genome shotgun (WGS) entry which is preliminary data.</text>
</comment>
<evidence type="ECO:0000256" key="7">
    <source>
        <dbReference type="SAM" id="Phobius"/>
    </source>
</evidence>
<dbReference type="Proteomes" id="UP000243081">
    <property type="component" value="Unassembled WGS sequence"/>
</dbReference>
<evidence type="ECO:0000313" key="10">
    <source>
        <dbReference type="Proteomes" id="UP000243081"/>
    </source>
</evidence>
<dbReference type="OrthoDB" id="5296287at2759"/>
<keyword evidence="5 7" id="KW-0472">Membrane</keyword>
<evidence type="ECO:0000256" key="2">
    <source>
        <dbReference type="ARBA" id="ARBA00010992"/>
    </source>
</evidence>
<feature type="compositionally biased region" description="Polar residues" evidence="6">
    <location>
        <begin position="527"/>
        <end position="553"/>
    </location>
</feature>
<keyword evidence="10" id="KW-1185">Reference proteome</keyword>
<dbReference type="PROSITE" id="PS00216">
    <property type="entry name" value="SUGAR_TRANSPORT_1"/>
    <property type="match status" value="1"/>
</dbReference>
<evidence type="ECO:0000256" key="4">
    <source>
        <dbReference type="ARBA" id="ARBA00022989"/>
    </source>
</evidence>
<dbReference type="PANTHER" id="PTHR48022:SF59">
    <property type="entry name" value="MAJOR FACILITATOR SUPERFAMILY (MFS) PROFILE DOMAIN-CONTAINING PROTEIN"/>
    <property type="match status" value="1"/>
</dbReference>
<feature type="transmembrane region" description="Helical" evidence="7">
    <location>
        <begin position="436"/>
        <end position="460"/>
    </location>
</feature>
<evidence type="ECO:0000259" key="8">
    <source>
        <dbReference type="PROSITE" id="PS50850"/>
    </source>
</evidence>
<name>A0A179IID5_CORDF</name>
<proteinExistence type="inferred from homology"/>
<feature type="transmembrane region" description="Helical" evidence="7">
    <location>
        <begin position="77"/>
        <end position="98"/>
    </location>
</feature>
<keyword evidence="4 7" id="KW-1133">Transmembrane helix</keyword>
<feature type="transmembrane region" description="Helical" evidence="7">
    <location>
        <begin position="132"/>
        <end position="153"/>
    </location>
</feature>
<dbReference type="Gene3D" id="1.20.1250.20">
    <property type="entry name" value="MFS general substrate transporter like domains"/>
    <property type="match status" value="1"/>
</dbReference>
<dbReference type="InterPro" id="IPR020846">
    <property type="entry name" value="MFS_dom"/>
</dbReference>
<sequence length="553" mass="61192">MGFKAIWARTKLGSYGAAFREAPREILYNKMLLLTCLLFSCGAVPLTWDQGSSAVIATLPSFQKHFDISSGTDAGTIKYFISLVALGDCIGAAGSFWINDRLGRLWSYRLYIGIWILGNILQIVAPNVACLYAARIIVGTGIGGLIVIGPIMLVEIAPAETRGILTSWFVVIQGLAHGVSTFCVYGVYLNKSLRGTRMQYQVVWICPVIFMSLCVVASFFLCESPRWLFLMDRQEEATEILVRIRGLPLDNPRVQHELQEIREHIHQERVFYAGGRKTASFRSILKETFTVPANLRRVQQCIILYSLPQLSGAASISSYLIPVLKIVGVAKGTERNLFLSAMYTMSKFFFAVIASFFFVDALGRRKSLFVGCTCQMLADIYVGVYVKQTQKGPVSLAASQGAIAAIFVQAFGYSVGLLTLPLVISGELWPNRIRSFGNALAQFVHRLFIYVIAFAMPSLLKETHNWGAFMFFGAWCGIAVIYVYLIVPEIAGLSVEEMDAVFTGPWLAARHKRKPNAPRDVEDSEGDQSVSRSSSGKPTQEQSEVVPTTVKQL</sequence>
<feature type="domain" description="Major facilitator superfamily (MFS) profile" evidence="8">
    <location>
        <begin position="35"/>
        <end position="491"/>
    </location>
</feature>
<reference evidence="9 10" key="1">
    <citation type="submission" date="2016-03" db="EMBL/GenBank/DDBJ databases">
        <title>Fine-scale spatial genetic structure of a fungal parasite of coffee scale insects.</title>
        <authorList>
            <person name="Jackson D."/>
            <person name="Zemenick K.A."/>
            <person name="Malloure B."/>
            <person name="Quandt C.A."/>
            <person name="James T.Y."/>
        </authorList>
    </citation>
    <scope>NUCLEOTIDE SEQUENCE [LARGE SCALE GENOMIC DNA]</scope>
    <source>
        <strain evidence="9 10">UM487</strain>
    </source>
</reference>
<dbReference type="OMA" id="WLFIYAM"/>
<evidence type="ECO:0000313" key="9">
    <source>
        <dbReference type="EMBL" id="OAR02105.1"/>
    </source>
</evidence>
<feature type="transmembrane region" description="Helical" evidence="7">
    <location>
        <begin position="165"/>
        <end position="188"/>
    </location>
</feature>
<evidence type="ECO:0000256" key="1">
    <source>
        <dbReference type="ARBA" id="ARBA00004141"/>
    </source>
</evidence>
<dbReference type="EMBL" id="LUKN01000852">
    <property type="protein sequence ID" value="OAR02105.1"/>
    <property type="molecule type" value="Genomic_DNA"/>
</dbReference>
<gene>
    <name evidence="9" type="ORF">LLEC1_05475</name>
</gene>
<dbReference type="PANTHER" id="PTHR48022">
    <property type="entry name" value="PLASTIDIC GLUCOSE TRANSPORTER 4"/>
    <property type="match status" value="1"/>
</dbReference>
<dbReference type="InterPro" id="IPR036259">
    <property type="entry name" value="MFS_trans_sf"/>
</dbReference>
<dbReference type="InterPro" id="IPR005828">
    <property type="entry name" value="MFS_sugar_transport-like"/>
</dbReference>
<dbReference type="GO" id="GO:0005351">
    <property type="term" value="F:carbohydrate:proton symporter activity"/>
    <property type="evidence" value="ECO:0007669"/>
    <property type="project" value="TreeGrafter"/>
</dbReference>